<dbReference type="EMBL" id="QKWP01000163">
    <property type="protein sequence ID" value="RIB25751.1"/>
    <property type="molecule type" value="Genomic_DNA"/>
</dbReference>
<dbReference type="Proteomes" id="UP000266673">
    <property type="component" value="Unassembled WGS sequence"/>
</dbReference>
<proteinExistence type="inferred from homology"/>
<comment type="similarity">
    <text evidence="1">Belongs to the peptidase C15 family.</text>
</comment>
<keyword evidence="4" id="KW-0788">Thiol protease</keyword>
<dbReference type="Gene3D" id="3.40.630.20">
    <property type="entry name" value="Peptidase C15, pyroglutamyl peptidase I-like"/>
    <property type="match status" value="1"/>
</dbReference>
<keyword evidence="2" id="KW-0645">Protease</keyword>
<protein>
    <recommendedName>
        <fullName evidence="7">Peptidase C15, pyroglutamyl peptidase I-like protein</fullName>
    </recommendedName>
</protein>
<evidence type="ECO:0000256" key="4">
    <source>
        <dbReference type="ARBA" id="ARBA00022807"/>
    </source>
</evidence>
<evidence type="ECO:0000256" key="3">
    <source>
        <dbReference type="ARBA" id="ARBA00022801"/>
    </source>
</evidence>
<comment type="caution">
    <text evidence="5">The sequence shown here is derived from an EMBL/GenBank/DDBJ whole genome shotgun (WGS) entry which is preliminary data.</text>
</comment>
<gene>
    <name evidence="5" type="ORF">C2G38_2030787</name>
</gene>
<dbReference type="GO" id="GO:0006508">
    <property type="term" value="P:proteolysis"/>
    <property type="evidence" value="ECO:0007669"/>
    <property type="project" value="UniProtKB-KW"/>
</dbReference>
<keyword evidence="6" id="KW-1185">Reference proteome</keyword>
<evidence type="ECO:0000256" key="2">
    <source>
        <dbReference type="ARBA" id="ARBA00022670"/>
    </source>
</evidence>
<organism evidence="5 6">
    <name type="scientific">Gigaspora rosea</name>
    <dbReference type="NCBI Taxonomy" id="44941"/>
    <lineage>
        <taxon>Eukaryota</taxon>
        <taxon>Fungi</taxon>
        <taxon>Fungi incertae sedis</taxon>
        <taxon>Mucoromycota</taxon>
        <taxon>Glomeromycotina</taxon>
        <taxon>Glomeromycetes</taxon>
        <taxon>Diversisporales</taxon>
        <taxon>Gigasporaceae</taxon>
        <taxon>Gigaspora</taxon>
    </lineage>
</organism>
<dbReference type="InterPro" id="IPR036440">
    <property type="entry name" value="Peptidase_C15-like_sf"/>
</dbReference>
<evidence type="ECO:0000313" key="5">
    <source>
        <dbReference type="EMBL" id="RIB25751.1"/>
    </source>
</evidence>
<dbReference type="PANTHER" id="PTHR23402:SF1">
    <property type="entry name" value="PYROGLUTAMYL-PEPTIDASE I"/>
    <property type="match status" value="1"/>
</dbReference>
<dbReference type="SUPFAM" id="SSF53182">
    <property type="entry name" value="Pyrrolidone carboxyl peptidase (pyroglutamate aminopeptidase)"/>
    <property type="match status" value="1"/>
</dbReference>
<evidence type="ECO:0000256" key="1">
    <source>
        <dbReference type="ARBA" id="ARBA00006641"/>
    </source>
</evidence>
<accession>A0A397VVF0</accession>
<dbReference type="InterPro" id="IPR016125">
    <property type="entry name" value="Peptidase_C15-like"/>
</dbReference>
<dbReference type="Pfam" id="PF01470">
    <property type="entry name" value="Peptidase_C15"/>
    <property type="match status" value="1"/>
</dbReference>
<dbReference type="PANTHER" id="PTHR23402">
    <property type="entry name" value="PROTEASE FAMILY C15 PYROGLUTAMYL-PEPTIDASE I-RELATED"/>
    <property type="match status" value="1"/>
</dbReference>
<name>A0A397VVF0_9GLOM</name>
<sequence>MAEFVIFTGFEPFGIPRPPTNPSWEAVKQLTGKKLEVKGQDNSIKEIIFDTEEIPVEYGPILNKVPEFHQNTDKTYKYYIHVGLGRGHDHQIRIETLAHKKGYCKKDNVNQIPDRGVCPAYDIEEIKTDVDVKCLVEHLCNQKGWKEIYQSDDAGRYLCEYTFYISLCENIKKSNPGKVLFVHVPSENRPYSIDQLSQILEDIGVWIAENY</sequence>
<dbReference type="AlphaFoldDB" id="A0A397VVF0"/>
<dbReference type="OrthoDB" id="407146at2759"/>
<evidence type="ECO:0000313" key="6">
    <source>
        <dbReference type="Proteomes" id="UP000266673"/>
    </source>
</evidence>
<evidence type="ECO:0008006" key="7">
    <source>
        <dbReference type="Google" id="ProtNLM"/>
    </source>
</evidence>
<reference evidence="5 6" key="1">
    <citation type="submission" date="2018-06" db="EMBL/GenBank/DDBJ databases">
        <title>Comparative genomics reveals the genomic features of Rhizophagus irregularis, R. cerebriforme, R. diaphanum and Gigaspora rosea, and their symbiotic lifestyle signature.</title>
        <authorList>
            <person name="Morin E."/>
            <person name="San Clemente H."/>
            <person name="Chen E.C.H."/>
            <person name="De La Providencia I."/>
            <person name="Hainaut M."/>
            <person name="Kuo A."/>
            <person name="Kohler A."/>
            <person name="Murat C."/>
            <person name="Tang N."/>
            <person name="Roy S."/>
            <person name="Loubradou J."/>
            <person name="Henrissat B."/>
            <person name="Grigoriev I.V."/>
            <person name="Corradi N."/>
            <person name="Roux C."/>
            <person name="Martin F.M."/>
        </authorList>
    </citation>
    <scope>NUCLEOTIDE SEQUENCE [LARGE SCALE GENOMIC DNA]</scope>
    <source>
        <strain evidence="5 6">DAOM 194757</strain>
    </source>
</reference>
<keyword evidence="3" id="KW-0378">Hydrolase</keyword>
<dbReference type="GO" id="GO:0008234">
    <property type="term" value="F:cysteine-type peptidase activity"/>
    <property type="evidence" value="ECO:0007669"/>
    <property type="project" value="UniProtKB-KW"/>
</dbReference>